<feature type="region of interest" description="Disordered" evidence="1">
    <location>
        <begin position="34"/>
        <end position="112"/>
    </location>
</feature>
<sequence length="439" mass="48969">MDSYDSGNLPPAESLLSRRKKRIVALSMALFGRQLNQWLDNTPEPGQRRGKRSRDDRDRDSAAEDEHDYAAVDLRSGGGGDARKTKKRAKREQSAAPRGNGTGTGSRKFACPFSKNDPERYKSVKTCCGPGWTDVHRVKEHIYRRHSMKGICPRCLERFENDEDLKSHQRAETACRVVKVKNPSGFINEDQEKQLHARAKANWSEDEKWQAMYRIIFPDAVKVPSAYYDTAEEAAATAAATAAAKVESRFKDHDEYKEYVRRELPRLVKPLFEREVEKLFQSVQDTMAEKAVEIFHSVQSRFLRTWQFQSEQSASVSVSVSSTPASEQQQQEETSITQQQEQDELLAGLKSPGPSVSVPSATDLLGSGFDFVVDDLLSELFTDEGVFNCEPFLHDAEMPSSAVVVDCGNSTTVADSAYFTSSDGDETTSSGGTTDGTLY</sequence>
<keyword evidence="3" id="KW-1185">Reference proteome</keyword>
<evidence type="ECO:0000313" key="3">
    <source>
        <dbReference type="Proteomes" id="UP001286456"/>
    </source>
</evidence>
<reference evidence="2" key="2">
    <citation type="submission" date="2023-06" db="EMBL/GenBank/DDBJ databases">
        <authorList>
            <consortium name="Lawrence Berkeley National Laboratory"/>
            <person name="Haridas S."/>
            <person name="Hensen N."/>
            <person name="Bonometti L."/>
            <person name="Westerberg I."/>
            <person name="Brannstrom I.O."/>
            <person name="Guillou S."/>
            <person name="Cros-Aarteil S."/>
            <person name="Calhoun S."/>
            <person name="Kuo A."/>
            <person name="Mondo S."/>
            <person name="Pangilinan J."/>
            <person name="Riley R."/>
            <person name="Labutti K."/>
            <person name="Andreopoulos B."/>
            <person name="Lipzen A."/>
            <person name="Chen C."/>
            <person name="Yanf M."/>
            <person name="Daum C."/>
            <person name="Ng V."/>
            <person name="Clum A."/>
            <person name="Steindorff A."/>
            <person name="Ohm R."/>
            <person name="Martin F."/>
            <person name="Silar P."/>
            <person name="Natvig D."/>
            <person name="Lalanne C."/>
            <person name="Gautier V."/>
            <person name="Ament-Velasquez S.L."/>
            <person name="Kruys A."/>
            <person name="Hutchinson M.I."/>
            <person name="Powell A.J."/>
            <person name="Barry K."/>
            <person name="Miller A.N."/>
            <person name="Grigoriev I.V."/>
            <person name="Debuchy R."/>
            <person name="Gladieux P."/>
            <person name="Thoren M.H."/>
            <person name="Johannesson H."/>
        </authorList>
    </citation>
    <scope>NUCLEOTIDE SEQUENCE</scope>
    <source>
        <strain evidence="2">SMH4131-1</strain>
    </source>
</reference>
<evidence type="ECO:0000256" key="1">
    <source>
        <dbReference type="SAM" id="MobiDB-lite"/>
    </source>
</evidence>
<reference evidence="2" key="1">
    <citation type="journal article" date="2023" name="Mol. Phylogenet. Evol.">
        <title>Genome-scale phylogeny and comparative genomics of the fungal order Sordariales.</title>
        <authorList>
            <person name="Hensen N."/>
            <person name="Bonometti L."/>
            <person name="Westerberg I."/>
            <person name="Brannstrom I.O."/>
            <person name="Guillou S."/>
            <person name="Cros-Aarteil S."/>
            <person name="Calhoun S."/>
            <person name="Haridas S."/>
            <person name="Kuo A."/>
            <person name="Mondo S."/>
            <person name="Pangilinan J."/>
            <person name="Riley R."/>
            <person name="LaButti K."/>
            <person name="Andreopoulos B."/>
            <person name="Lipzen A."/>
            <person name="Chen C."/>
            <person name="Yan M."/>
            <person name="Daum C."/>
            <person name="Ng V."/>
            <person name="Clum A."/>
            <person name="Steindorff A."/>
            <person name="Ohm R.A."/>
            <person name="Martin F."/>
            <person name="Silar P."/>
            <person name="Natvig D.O."/>
            <person name="Lalanne C."/>
            <person name="Gautier V."/>
            <person name="Ament-Velasquez S.L."/>
            <person name="Kruys A."/>
            <person name="Hutchinson M.I."/>
            <person name="Powell A.J."/>
            <person name="Barry K."/>
            <person name="Miller A.N."/>
            <person name="Grigoriev I.V."/>
            <person name="Debuchy R."/>
            <person name="Gladieux P."/>
            <person name="Hiltunen Thoren M."/>
            <person name="Johannesson H."/>
        </authorList>
    </citation>
    <scope>NUCLEOTIDE SEQUENCE</scope>
    <source>
        <strain evidence="2">SMH4131-1</strain>
    </source>
</reference>
<accession>A0AAE0I926</accession>
<evidence type="ECO:0008006" key="4">
    <source>
        <dbReference type="Google" id="ProtNLM"/>
    </source>
</evidence>
<dbReference type="AlphaFoldDB" id="A0AAE0I926"/>
<proteinExistence type="predicted"/>
<evidence type="ECO:0000313" key="2">
    <source>
        <dbReference type="EMBL" id="KAK3320565.1"/>
    </source>
</evidence>
<dbReference type="PANTHER" id="PTHR38166">
    <property type="entry name" value="C2H2-TYPE DOMAIN-CONTAINING PROTEIN-RELATED"/>
    <property type="match status" value="1"/>
</dbReference>
<feature type="compositionally biased region" description="Low complexity" evidence="1">
    <location>
        <begin position="427"/>
        <end position="439"/>
    </location>
</feature>
<comment type="caution">
    <text evidence="2">The sequence shown here is derived from an EMBL/GenBank/DDBJ whole genome shotgun (WGS) entry which is preliminary data.</text>
</comment>
<dbReference type="Proteomes" id="UP001286456">
    <property type="component" value="Unassembled WGS sequence"/>
</dbReference>
<dbReference type="EMBL" id="JAUEPO010000005">
    <property type="protein sequence ID" value="KAK3320565.1"/>
    <property type="molecule type" value="Genomic_DNA"/>
</dbReference>
<organism evidence="2 3">
    <name type="scientific">Cercophora scortea</name>
    <dbReference type="NCBI Taxonomy" id="314031"/>
    <lineage>
        <taxon>Eukaryota</taxon>
        <taxon>Fungi</taxon>
        <taxon>Dikarya</taxon>
        <taxon>Ascomycota</taxon>
        <taxon>Pezizomycotina</taxon>
        <taxon>Sordariomycetes</taxon>
        <taxon>Sordariomycetidae</taxon>
        <taxon>Sordariales</taxon>
        <taxon>Lasiosphaeriaceae</taxon>
        <taxon>Cercophora</taxon>
    </lineage>
</organism>
<gene>
    <name evidence="2" type="ORF">B0T19DRAFT_429887</name>
</gene>
<protein>
    <recommendedName>
        <fullName evidence="4">C2H2-type domain-containing protein</fullName>
    </recommendedName>
</protein>
<feature type="compositionally biased region" description="Basic and acidic residues" evidence="1">
    <location>
        <begin position="53"/>
        <end position="70"/>
    </location>
</feature>
<feature type="region of interest" description="Disordered" evidence="1">
    <location>
        <begin position="419"/>
        <end position="439"/>
    </location>
</feature>
<dbReference type="PANTHER" id="PTHR38166:SF1">
    <property type="entry name" value="C2H2-TYPE DOMAIN-CONTAINING PROTEIN"/>
    <property type="match status" value="1"/>
</dbReference>
<feature type="region of interest" description="Disordered" evidence="1">
    <location>
        <begin position="319"/>
        <end position="340"/>
    </location>
</feature>
<name>A0AAE0I926_9PEZI</name>